<sequence length="208" mass="23286">MNSTTTATRRTNRTHINASKPTNLAPTPMLISNRDLPGPLSMNRLDTFGTVHQLDDANAYLAQYSDTLFGRGTIMTKAVPHSCIACGRSALWVWMGGAFPNVIDTISSSHYRSLVYGRPIKTFDRRISPGQISTIAALKITSPARTVCDIMLLDKHAMSDKQRNESAYAMLQKYRINPADCLDILDKNRFWPNIAQARQFFTVIDRCC</sequence>
<evidence type="ECO:0000313" key="2">
    <source>
        <dbReference type="EMBL" id="SCC80471.1"/>
    </source>
</evidence>
<evidence type="ECO:0000256" key="1">
    <source>
        <dbReference type="SAM" id="MobiDB-lite"/>
    </source>
</evidence>
<proteinExistence type="predicted"/>
<name>A0A1C4H6W8_9BIFI</name>
<gene>
    <name evidence="2" type="ORF">GA0061077_1214</name>
</gene>
<organism evidence="2 3">
    <name type="scientific">Bifidobacterium commune</name>
    <dbReference type="NCBI Taxonomy" id="1505727"/>
    <lineage>
        <taxon>Bacteria</taxon>
        <taxon>Bacillati</taxon>
        <taxon>Actinomycetota</taxon>
        <taxon>Actinomycetes</taxon>
        <taxon>Bifidobacteriales</taxon>
        <taxon>Bifidobacteriaceae</taxon>
        <taxon>Bifidobacterium</taxon>
    </lineage>
</organism>
<dbReference type="AlphaFoldDB" id="A0A1C4H6W8"/>
<dbReference type="EMBL" id="FMBL01000003">
    <property type="protein sequence ID" value="SCC80471.1"/>
    <property type="molecule type" value="Genomic_DNA"/>
</dbReference>
<evidence type="ECO:0000313" key="3">
    <source>
        <dbReference type="Proteomes" id="UP000242610"/>
    </source>
</evidence>
<keyword evidence="3" id="KW-1185">Reference proteome</keyword>
<feature type="region of interest" description="Disordered" evidence="1">
    <location>
        <begin position="1"/>
        <end position="24"/>
    </location>
</feature>
<feature type="compositionally biased region" description="Polar residues" evidence="1">
    <location>
        <begin position="15"/>
        <end position="24"/>
    </location>
</feature>
<dbReference type="Proteomes" id="UP000242610">
    <property type="component" value="Unassembled WGS sequence"/>
</dbReference>
<protein>
    <submittedName>
        <fullName evidence="2">Uncharacterized protein</fullName>
    </submittedName>
</protein>
<accession>A0A1C4H6W8</accession>
<reference evidence="3" key="1">
    <citation type="submission" date="2016-08" db="EMBL/GenBank/DDBJ databases">
        <authorList>
            <person name="Varghese N."/>
            <person name="Submissions Spin"/>
        </authorList>
    </citation>
    <scope>NUCLEOTIDE SEQUENCE [LARGE SCALE GENOMIC DNA]</scope>
    <source>
        <strain evidence="3">R-52791</strain>
    </source>
</reference>